<evidence type="ECO:0000313" key="4">
    <source>
        <dbReference type="Proteomes" id="UP000037460"/>
    </source>
</evidence>
<keyword evidence="2" id="KW-0472">Membrane</keyword>
<feature type="transmembrane region" description="Helical" evidence="2">
    <location>
        <begin position="393"/>
        <end position="413"/>
    </location>
</feature>
<proteinExistence type="predicted"/>
<sequence>MSLDSVAPIAGFGVALLLAPPLSRWSGQPVITMHLLIGLLTQLLSGTRMPSIFAPAHNAALACITLAAGSELVVAELRRNARSIAYISCMITLFTIACVFTAFVLVGDTLASQAGSGNSVADANLRRVQAMLAAVVAVGRSPSSAMAIVSELQAEGPLTTTMLSVTMVSDVLVILLFTAACELAHVLYSGHVLQSTRAVMTLEGTIISFCSTVAIQIGLSVVHGIALAYLCLPILDLDELRSHGRAQHGATRAPVAAVWAEEYDAPSPPPSTRASEGEEEDEEKVESVSGWVRSAAQPALLLVLGGYAFGAEALLKRLATMLSLWLYHAPWPNVDSLRLEPMLACMVGGFWLCNVLRRRTQLRRLLNTCLPPLIAFFFFTTGTAMRVHQLRLAWPFAVTVFYSRALGIFVGNYTGVALAARHAVCVGERTDEERRRGHSGPAESTCAGVQCYGWAAYVTQAGITLGLTDELAAVFPTWGPALQAPLISSVLLTQIVGPPLLKAALTYAGEAHALSPFARRPAHRPLLGSRDSMVEFADVADSPDIRRASDADSG</sequence>
<dbReference type="Proteomes" id="UP000037460">
    <property type="component" value="Unassembled WGS sequence"/>
</dbReference>
<dbReference type="PANTHER" id="PTHR43021">
    <property type="entry name" value="NA(+)/H(+) ANTIPORTER-RELATED"/>
    <property type="match status" value="1"/>
</dbReference>
<feature type="transmembrane region" description="Helical" evidence="2">
    <location>
        <begin position="206"/>
        <end position="232"/>
    </location>
</feature>
<comment type="caution">
    <text evidence="3">The sequence shown here is derived from an EMBL/GenBank/DDBJ whole genome shotgun (WGS) entry which is preliminary data.</text>
</comment>
<feature type="region of interest" description="Disordered" evidence="1">
    <location>
        <begin position="263"/>
        <end position="287"/>
    </location>
</feature>
<keyword evidence="2" id="KW-0812">Transmembrane</keyword>
<dbReference type="EMBL" id="JWZX01003264">
    <property type="protein sequence ID" value="KOO22646.1"/>
    <property type="molecule type" value="Genomic_DNA"/>
</dbReference>
<feature type="transmembrane region" description="Helical" evidence="2">
    <location>
        <begin position="84"/>
        <end position="107"/>
    </location>
</feature>
<dbReference type="PANTHER" id="PTHR43021:SF2">
    <property type="entry name" value="CATION_H+ EXCHANGER DOMAIN-CONTAINING PROTEIN"/>
    <property type="match status" value="1"/>
</dbReference>
<protein>
    <recommendedName>
        <fullName evidence="5">Cation/H+ exchanger domain-containing protein</fullName>
    </recommendedName>
</protein>
<dbReference type="AlphaFoldDB" id="A0A0M0J7S9"/>
<name>A0A0M0J7S9_9EUKA</name>
<reference evidence="4" key="1">
    <citation type="journal article" date="2015" name="PLoS Genet.">
        <title>Genome Sequence and Transcriptome Analyses of Chrysochromulina tobin: Metabolic Tools for Enhanced Algal Fitness in the Prominent Order Prymnesiales (Haptophyceae).</title>
        <authorList>
            <person name="Hovde B.T."/>
            <person name="Deodato C.R."/>
            <person name="Hunsperger H.M."/>
            <person name="Ryken S.A."/>
            <person name="Yost W."/>
            <person name="Jha R.K."/>
            <person name="Patterson J."/>
            <person name="Monnat R.J. Jr."/>
            <person name="Barlow S.B."/>
            <person name="Starkenburg S.R."/>
            <person name="Cattolico R.A."/>
        </authorList>
    </citation>
    <scope>NUCLEOTIDE SEQUENCE</scope>
    <source>
        <strain evidence="4">CCMP291</strain>
    </source>
</reference>
<accession>A0A0M0J7S9</accession>
<gene>
    <name evidence="3" type="ORF">Ctob_003381</name>
</gene>
<feature type="transmembrane region" description="Helical" evidence="2">
    <location>
        <begin position="299"/>
        <end position="319"/>
    </location>
</feature>
<evidence type="ECO:0000256" key="1">
    <source>
        <dbReference type="SAM" id="MobiDB-lite"/>
    </source>
</evidence>
<keyword evidence="2" id="KW-1133">Transmembrane helix</keyword>
<feature type="transmembrane region" description="Helical" evidence="2">
    <location>
        <begin position="368"/>
        <end position="387"/>
    </location>
</feature>
<evidence type="ECO:0008006" key="5">
    <source>
        <dbReference type="Google" id="ProtNLM"/>
    </source>
</evidence>
<organism evidence="3 4">
    <name type="scientific">Chrysochromulina tobinii</name>
    <dbReference type="NCBI Taxonomy" id="1460289"/>
    <lineage>
        <taxon>Eukaryota</taxon>
        <taxon>Haptista</taxon>
        <taxon>Haptophyta</taxon>
        <taxon>Prymnesiophyceae</taxon>
        <taxon>Prymnesiales</taxon>
        <taxon>Chrysochromulinaceae</taxon>
        <taxon>Chrysochromulina</taxon>
    </lineage>
</organism>
<feature type="transmembrane region" description="Helical" evidence="2">
    <location>
        <begin position="161"/>
        <end position="186"/>
    </location>
</feature>
<feature type="transmembrane region" description="Helical" evidence="2">
    <location>
        <begin position="6"/>
        <end position="23"/>
    </location>
</feature>
<dbReference type="OrthoDB" id="119067at2759"/>
<keyword evidence="4" id="KW-1185">Reference proteome</keyword>
<evidence type="ECO:0000256" key="2">
    <source>
        <dbReference type="SAM" id="Phobius"/>
    </source>
</evidence>
<evidence type="ECO:0000313" key="3">
    <source>
        <dbReference type="EMBL" id="KOO22646.1"/>
    </source>
</evidence>